<dbReference type="EMBL" id="LGTC01000001">
    <property type="protein sequence ID" value="KNY28299.1"/>
    <property type="molecule type" value="Genomic_DNA"/>
</dbReference>
<dbReference type="Pfam" id="PF05163">
    <property type="entry name" value="DinB"/>
    <property type="match status" value="1"/>
</dbReference>
<evidence type="ECO:0000313" key="5">
    <source>
        <dbReference type="Proteomes" id="UP000036923"/>
    </source>
</evidence>
<dbReference type="Proteomes" id="UP000036923">
    <property type="component" value="Unassembled WGS sequence"/>
</dbReference>
<dbReference type="STRING" id="398512.Bccel_3573"/>
<dbReference type="eggNOG" id="COG2318">
    <property type="taxonomic scope" value="Bacteria"/>
</dbReference>
<evidence type="ECO:0000256" key="3">
    <source>
        <dbReference type="PIRSR" id="PIRSR607837-1"/>
    </source>
</evidence>
<dbReference type="PANTHER" id="PTHR37302">
    <property type="entry name" value="SLR1116 PROTEIN"/>
    <property type="match status" value="1"/>
</dbReference>
<proteinExistence type="inferred from homology"/>
<feature type="binding site" evidence="3">
    <location>
        <position position="146"/>
    </location>
    <ligand>
        <name>a divalent metal cation</name>
        <dbReference type="ChEBI" id="CHEBI:60240"/>
    </ligand>
</feature>
<sequence>MKEYLIHLMKYNQSADRQVIKLLTGLSEEDRTQDRKSHFKSLQGIFEHIVGGALFFQKIIKESCPEINGLNHKYLDLKIEPGKDDTIDFVELRAALEVLDGAFVEMVESLSDEDLKKTIYFNLPQVKLEFSLGVFIMQYSNHGTHHRGQISQILDEMGIENNFSSIAPHYE</sequence>
<gene>
    <name evidence="4" type="ORF">Bccel_3573</name>
</gene>
<comment type="similarity">
    <text evidence="1">Belongs to the DinB family.</text>
</comment>
<name>A0A0L6JR85_9FIRM</name>
<evidence type="ECO:0000256" key="2">
    <source>
        <dbReference type="ARBA" id="ARBA00022723"/>
    </source>
</evidence>
<dbReference type="OrthoDB" id="9811413at2"/>
<dbReference type="AlphaFoldDB" id="A0A0L6JR85"/>
<reference evidence="5" key="1">
    <citation type="submission" date="2015-07" db="EMBL/GenBank/DDBJ databases">
        <title>Near-Complete Genome Sequence of the Cellulolytic Bacterium Bacteroides (Pseudobacteroides) cellulosolvens ATCC 35603.</title>
        <authorList>
            <person name="Dassa B."/>
            <person name="Utturkar S.M."/>
            <person name="Klingeman D.M."/>
            <person name="Hurt R.A."/>
            <person name="Keller M."/>
            <person name="Xu J."/>
            <person name="Reddy Y.H.K."/>
            <person name="Borovok I."/>
            <person name="Grinberg I.R."/>
            <person name="Lamed R."/>
            <person name="Zhivin O."/>
            <person name="Bayer E.A."/>
            <person name="Brown S.D."/>
        </authorList>
    </citation>
    <scope>NUCLEOTIDE SEQUENCE [LARGE SCALE GENOMIC DNA]</scope>
    <source>
        <strain evidence="5">DSM 2933</strain>
    </source>
</reference>
<evidence type="ECO:0000313" key="4">
    <source>
        <dbReference type="EMBL" id="KNY28299.1"/>
    </source>
</evidence>
<keyword evidence="2 3" id="KW-0479">Metal-binding</keyword>
<dbReference type="RefSeq" id="WP_036938469.1">
    <property type="nucleotide sequence ID" value="NZ_JQKC01000007.1"/>
</dbReference>
<dbReference type="InterPro" id="IPR007837">
    <property type="entry name" value="DinB"/>
</dbReference>
<dbReference type="PANTHER" id="PTHR37302:SF3">
    <property type="entry name" value="DAMAGE-INDUCIBLE PROTEIN DINB"/>
    <property type="match status" value="1"/>
</dbReference>
<dbReference type="Gene3D" id="1.20.120.450">
    <property type="entry name" value="dinb family like domain"/>
    <property type="match status" value="1"/>
</dbReference>
<accession>A0A0L6JR85</accession>
<dbReference type="GO" id="GO:0046872">
    <property type="term" value="F:metal ion binding"/>
    <property type="evidence" value="ECO:0007669"/>
    <property type="project" value="UniProtKB-KW"/>
</dbReference>
<dbReference type="InterPro" id="IPR034660">
    <property type="entry name" value="DinB/YfiT-like"/>
</dbReference>
<keyword evidence="5" id="KW-1185">Reference proteome</keyword>
<dbReference type="SUPFAM" id="SSF109854">
    <property type="entry name" value="DinB/YfiT-like putative metalloenzymes"/>
    <property type="match status" value="1"/>
</dbReference>
<feature type="binding site" evidence="3">
    <location>
        <position position="48"/>
    </location>
    <ligand>
        <name>a divalent metal cation</name>
        <dbReference type="ChEBI" id="CHEBI:60240"/>
    </ligand>
</feature>
<feature type="binding site" evidence="3">
    <location>
        <position position="142"/>
    </location>
    <ligand>
        <name>a divalent metal cation</name>
        <dbReference type="ChEBI" id="CHEBI:60240"/>
    </ligand>
</feature>
<protein>
    <submittedName>
        <fullName evidence="4">DinB family protein</fullName>
    </submittedName>
</protein>
<organism evidence="4 5">
    <name type="scientific">Pseudobacteroides cellulosolvens ATCC 35603 = DSM 2933</name>
    <dbReference type="NCBI Taxonomy" id="398512"/>
    <lineage>
        <taxon>Bacteria</taxon>
        <taxon>Bacillati</taxon>
        <taxon>Bacillota</taxon>
        <taxon>Clostridia</taxon>
        <taxon>Eubacteriales</taxon>
        <taxon>Oscillospiraceae</taxon>
        <taxon>Pseudobacteroides</taxon>
    </lineage>
</organism>
<evidence type="ECO:0000256" key="1">
    <source>
        <dbReference type="ARBA" id="ARBA00008635"/>
    </source>
</evidence>
<comment type="caution">
    <text evidence="4">The sequence shown here is derived from an EMBL/GenBank/DDBJ whole genome shotgun (WGS) entry which is preliminary data.</text>
</comment>